<dbReference type="GO" id="GO:0003700">
    <property type="term" value="F:DNA-binding transcription factor activity"/>
    <property type="evidence" value="ECO:0007669"/>
    <property type="project" value="TreeGrafter"/>
</dbReference>
<accession>A0A975HLB2</accession>
<dbReference type="GO" id="GO:0003677">
    <property type="term" value="F:DNA binding"/>
    <property type="evidence" value="ECO:0007669"/>
    <property type="project" value="UniProtKB-KW"/>
</dbReference>
<dbReference type="Gene3D" id="1.10.260.40">
    <property type="entry name" value="lambda repressor-like DNA-binding domains"/>
    <property type="match status" value="1"/>
</dbReference>
<keyword evidence="1" id="KW-0238">DNA-binding</keyword>
<gene>
    <name evidence="3" type="ORF">J5O05_02955</name>
</gene>
<dbReference type="InterPro" id="IPR010982">
    <property type="entry name" value="Lambda_DNA-bd_dom_sf"/>
</dbReference>
<dbReference type="RefSeq" id="WP_208843526.1">
    <property type="nucleotide sequence ID" value="NZ_CP072133.1"/>
</dbReference>
<dbReference type="SUPFAM" id="SSF47413">
    <property type="entry name" value="lambda repressor-like DNA-binding domains"/>
    <property type="match status" value="1"/>
</dbReference>
<evidence type="ECO:0000259" key="2">
    <source>
        <dbReference type="PROSITE" id="PS50943"/>
    </source>
</evidence>
<dbReference type="CDD" id="cd00093">
    <property type="entry name" value="HTH_XRE"/>
    <property type="match status" value="1"/>
</dbReference>
<reference evidence="3" key="1">
    <citation type="submission" date="2021-03" db="EMBL/GenBank/DDBJ databases">
        <title>Complete Genome of Pseudoalteromonas xiamenensis STKMTI.2, a new potential marine bacterium producing anti-Vibrio compounds.</title>
        <authorList>
            <person name="Handayani D.P."/>
            <person name="Isnansetyo A."/>
            <person name="Istiqomah I."/>
            <person name="Jumina J."/>
        </authorList>
    </citation>
    <scope>NUCLEOTIDE SEQUENCE</scope>
    <source>
        <strain evidence="3">STKMTI.2</strain>
    </source>
</reference>
<name>A0A975HLB2_9GAMM</name>
<sequence length="242" mass="28006">MTFGQYIKQLRTDKAYSQPELALKMNVEQSYLSKLENDKSVPSNDVFRKLLAALDMDIAAFMQGIKSSGMRHELRQIPDIEMWSRAHSNKQQLSRKQWLSAAIISISFGGALLFSGHEKIFFPETQYEYVSAGVLLDGEPLQVFANWATLAVPFEEQDVRDKVNQYYKQFAQRRDPKSKLLFTYRGESFVETDAQGRRFYEEETNKRKQVIRSENAWMQFLGVFSLIAGVTMGSLQRAWFKP</sequence>
<proteinExistence type="predicted"/>
<dbReference type="Proteomes" id="UP000664904">
    <property type="component" value="Chromosome"/>
</dbReference>
<organism evidence="3 4">
    <name type="scientific">Pseudoalteromonas xiamenensis</name>
    <dbReference type="NCBI Taxonomy" id="882626"/>
    <lineage>
        <taxon>Bacteria</taxon>
        <taxon>Pseudomonadati</taxon>
        <taxon>Pseudomonadota</taxon>
        <taxon>Gammaproteobacteria</taxon>
        <taxon>Alteromonadales</taxon>
        <taxon>Pseudoalteromonadaceae</taxon>
        <taxon>Pseudoalteromonas</taxon>
    </lineage>
</organism>
<dbReference type="SMART" id="SM00530">
    <property type="entry name" value="HTH_XRE"/>
    <property type="match status" value="1"/>
</dbReference>
<dbReference type="InterPro" id="IPR001387">
    <property type="entry name" value="Cro/C1-type_HTH"/>
</dbReference>
<dbReference type="KEGG" id="pxi:J5O05_02955"/>
<dbReference type="GO" id="GO:0005829">
    <property type="term" value="C:cytosol"/>
    <property type="evidence" value="ECO:0007669"/>
    <property type="project" value="TreeGrafter"/>
</dbReference>
<evidence type="ECO:0000313" key="3">
    <source>
        <dbReference type="EMBL" id="QTH71903.1"/>
    </source>
</evidence>
<evidence type="ECO:0000256" key="1">
    <source>
        <dbReference type="ARBA" id="ARBA00023125"/>
    </source>
</evidence>
<dbReference type="InterPro" id="IPR050807">
    <property type="entry name" value="TransReg_Diox_bact_type"/>
</dbReference>
<dbReference type="PANTHER" id="PTHR46797">
    <property type="entry name" value="HTH-TYPE TRANSCRIPTIONAL REGULATOR"/>
    <property type="match status" value="1"/>
</dbReference>
<dbReference type="PROSITE" id="PS50943">
    <property type="entry name" value="HTH_CROC1"/>
    <property type="match status" value="1"/>
</dbReference>
<protein>
    <submittedName>
        <fullName evidence="3">Helix-turn-helix transcriptional regulator</fullName>
    </submittedName>
</protein>
<keyword evidence="4" id="KW-1185">Reference proteome</keyword>
<dbReference type="PANTHER" id="PTHR46797:SF1">
    <property type="entry name" value="METHYLPHOSPHONATE SYNTHASE"/>
    <property type="match status" value="1"/>
</dbReference>
<evidence type="ECO:0000313" key="4">
    <source>
        <dbReference type="Proteomes" id="UP000664904"/>
    </source>
</evidence>
<dbReference type="EMBL" id="CP072133">
    <property type="protein sequence ID" value="QTH71903.1"/>
    <property type="molecule type" value="Genomic_DNA"/>
</dbReference>
<dbReference type="AlphaFoldDB" id="A0A975HLB2"/>
<feature type="domain" description="HTH cro/C1-type" evidence="2">
    <location>
        <begin position="7"/>
        <end position="61"/>
    </location>
</feature>
<dbReference type="Pfam" id="PF01381">
    <property type="entry name" value="HTH_3"/>
    <property type="match status" value="1"/>
</dbReference>